<name>A0A506U1B2_9HYPH</name>
<comment type="caution">
    <text evidence="3">The sequence shown here is derived from an EMBL/GenBank/DDBJ whole genome shotgun (WGS) entry which is preliminary data.</text>
</comment>
<evidence type="ECO:0000313" key="3">
    <source>
        <dbReference type="EMBL" id="TPW26774.1"/>
    </source>
</evidence>
<evidence type="ECO:0000256" key="2">
    <source>
        <dbReference type="SAM" id="SignalP"/>
    </source>
</evidence>
<evidence type="ECO:0000256" key="1">
    <source>
        <dbReference type="ARBA" id="ARBA00022729"/>
    </source>
</evidence>
<dbReference type="AlphaFoldDB" id="A0A506U1B2"/>
<dbReference type="Gene3D" id="3.40.190.10">
    <property type="entry name" value="Periplasmic binding protein-like II"/>
    <property type="match status" value="2"/>
</dbReference>
<dbReference type="EMBL" id="VHLG01000023">
    <property type="protein sequence ID" value="TPW26774.1"/>
    <property type="molecule type" value="Genomic_DNA"/>
</dbReference>
<reference evidence="3 4" key="1">
    <citation type="submission" date="2019-06" db="EMBL/GenBank/DDBJ databases">
        <authorList>
            <person name="Li M."/>
        </authorList>
    </citation>
    <scope>NUCLEOTIDE SEQUENCE [LARGE SCALE GENOMIC DNA]</scope>
    <source>
        <strain evidence="3 4">BGMRC2036</strain>
    </source>
</reference>
<sequence>MKKHDTMNLIGGVAIAITASFTAGSAFAQDDDAILSSLYDAVKAAGESELVVYNPNTNANAPIFDAFSKRFPEIKITGVDLYGPKLTTRLEAEAASGQAAGDVVYTTPNEMPDYAEKGFLVSYTPETAAGIDEKYVGENDMWFDWTLTVSGPFYNKIYVKPEDAPVSWTELADPKWDKQVSISSLQTVSGTGQALTALTLAGVLDKAWFERLAANHPIVSQANAQAIQAVASGQATVGLDVPYHFFKAAAKKGAPFEFVFPKEGVISIPLNEALLTDAPHPAAAKLFINWLFSPEAQQVLADMGMQSTMPGAVLVSGAPEDLTFNVMDWRTLVSEYPAQLEMYKGVFAN</sequence>
<feature type="chain" id="PRO_5021397604" evidence="2">
    <location>
        <begin position="29"/>
        <end position="349"/>
    </location>
</feature>
<dbReference type="PANTHER" id="PTHR30006">
    <property type="entry name" value="THIAMINE-BINDING PERIPLASMIC PROTEIN-RELATED"/>
    <property type="match status" value="1"/>
</dbReference>
<dbReference type="SUPFAM" id="SSF53850">
    <property type="entry name" value="Periplasmic binding protein-like II"/>
    <property type="match status" value="1"/>
</dbReference>
<dbReference type="PANTHER" id="PTHR30006:SF24">
    <property type="entry name" value="SLL0237 PROTEIN"/>
    <property type="match status" value="1"/>
</dbReference>
<protein>
    <submittedName>
        <fullName evidence="3">Extracellular solute-binding protein</fullName>
    </submittedName>
</protein>
<dbReference type="RefSeq" id="WP_141151135.1">
    <property type="nucleotide sequence ID" value="NZ_VHLG01000023.1"/>
</dbReference>
<keyword evidence="1 2" id="KW-0732">Signal</keyword>
<organism evidence="3 4">
    <name type="scientific">Martelella alba</name>
    <dbReference type="NCBI Taxonomy" id="2590451"/>
    <lineage>
        <taxon>Bacteria</taxon>
        <taxon>Pseudomonadati</taxon>
        <taxon>Pseudomonadota</taxon>
        <taxon>Alphaproteobacteria</taxon>
        <taxon>Hyphomicrobiales</taxon>
        <taxon>Aurantimonadaceae</taxon>
        <taxon>Martelella</taxon>
    </lineage>
</organism>
<dbReference type="Pfam" id="PF13343">
    <property type="entry name" value="SBP_bac_6"/>
    <property type="match status" value="1"/>
</dbReference>
<gene>
    <name evidence="3" type="ORF">FJU08_21640</name>
</gene>
<evidence type="ECO:0000313" key="4">
    <source>
        <dbReference type="Proteomes" id="UP000318801"/>
    </source>
</evidence>
<keyword evidence="4" id="KW-1185">Reference proteome</keyword>
<dbReference type="OrthoDB" id="9766989at2"/>
<feature type="signal peptide" evidence="2">
    <location>
        <begin position="1"/>
        <end position="28"/>
    </location>
</feature>
<accession>A0A506U1B2</accession>
<proteinExistence type="predicted"/>
<dbReference type="Proteomes" id="UP000318801">
    <property type="component" value="Unassembled WGS sequence"/>
</dbReference>